<sequence>MKFGLDANITYPPLSVIYSILLILGCDFLGFYILKLFENHLGEIKNTWRRWQAPLTGALLLSVSLYPLALFGFTSRLFMESVAFLLVILGLINLGGFIKKIKSNKDILSISKQNLDRSLNFNIQTDLEQQKRPFFLFKEKYSFMDKFALIDINKFLNLFIKLLLVAYGLLALCPVTNADSLDYHIGVAIEILNQGKMPAFLGWFHGRLAGSGEVLNALGLAIGAEQFGSLLQFSGLLGIYGILAFYSFLEKDLANDGSVWREIIIIAFLSSPVLVFLVSSSKPQLLQVGMTSFAVVLLLEIISKAKTDKNKLSIFILICILIMSTTQAKFSFFLSAFLIGLCSLILLGSIRLYIYGVLIGIFFLILIIFPSVFWKIKNFDSSMIDAILAPLPGPWPGVRSFESVLRNYRDSTLDFPLSLLIPNTFEVVTTIIGSGLFLVIFVKPIANLQTFVLSFIIIIFVILGILFGQKASRFFLEPFIWILISLIVIDPIKIQNLKFTRNVIGFLVILQAGLTFGILLLGIYQLLPGVFSIQSREKVMNQYSNGYNLMKWTGSVLPKDAVLLSQHRSVALSERKTLSLDWAKFVNFDSIIASPYLKEIKDENVTHILILGEISKDSPFFGCIGNVIGKTKSQIAMRNPLAPKDHFTAILAEFRINNLSQCSNSVLKLK</sequence>
<protein>
    <submittedName>
        <fullName evidence="2">PF07220 family protein</fullName>
    </submittedName>
</protein>
<organism evidence="2 3">
    <name type="scientific">Leptospira kirschneri str. H1</name>
    <dbReference type="NCBI Taxonomy" id="1049966"/>
    <lineage>
        <taxon>Bacteria</taxon>
        <taxon>Pseudomonadati</taxon>
        <taxon>Spirochaetota</taxon>
        <taxon>Spirochaetia</taxon>
        <taxon>Leptospirales</taxon>
        <taxon>Leptospiraceae</taxon>
        <taxon>Leptospira</taxon>
    </lineage>
</organism>
<dbReference type="Proteomes" id="UP000006253">
    <property type="component" value="Unassembled WGS sequence"/>
</dbReference>
<feature type="transmembrane region" description="Helical" evidence="1">
    <location>
        <begin position="15"/>
        <end position="34"/>
    </location>
</feature>
<accession>A0A0E2AYW6</accession>
<proteinExistence type="predicted"/>
<dbReference type="AlphaFoldDB" id="A0A0E2AYW6"/>
<feature type="transmembrane region" description="Helical" evidence="1">
    <location>
        <begin position="504"/>
        <end position="527"/>
    </location>
</feature>
<dbReference type="EMBL" id="AHMY02000059">
    <property type="protein sequence ID" value="EKO14141.1"/>
    <property type="molecule type" value="Genomic_DNA"/>
</dbReference>
<dbReference type="PROSITE" id="PS51257">
    <property type="entry name" value="PROKAR_LIPOPROTEIN"/>
    <property type="match status" value="1"/>
</dbReference>
<dbReference type="Pfam" id="PF07220">
    <property type="entry name" value="DUF1420"/>
    <property type="match status" value="1"/>
</dbReference>
<feature type="transmembrane region" description="Helical" evidence="1">
    <location>
        <begin position="81"/>
        <end position="98"/>
    </location>
</feature>
<keyword evidence="1" id="KW-0812">Transmembrane</keyword>
<feature type="transmembrane region" description="Helical" evidence="1">
    <location>
        <begin position="285"/>
        <end position="302"/>
    </location>
</feature>
<keyword evidence="1" id="KW-0472">Membrane</keyword>
<dbReference type="InterPro" id="IPR010818">
    <property type="entry name" value="DUF1420"/>
</dbReference>
<feature type="transmembrane region" description="Helical" evidence="1">
    <location>
        <begin position="419"/>
        <end position="442"/>
    </location>
</feature>
<comment type="caution">
    <text evidence="2">The sequence shown here is derived from an EMBL/GenBank/DDBJ whole genome shotgun (WGS) entry which is preliminary data.</text>
</comment>
<evidence type="ECO:0000256" key="1">
    <source>
        <dbReference type="SAM" id="Phobius"/>
    </source>
</evidence>
<feature type="transmembrane region" description="Helical" evidence="1">
    <location>
        <begin position="314"/>
        <end position="347"/>
    </location>
</feature>
<keyword evidence="1" id="KW-1133">Transmembrane helix</keyword>
<feature type="transmembrane region" description="Helical" evidence="1">
    <location>
        <begin position="155"/>
        <end position="172"/>
    </location>
</feature>
<dbReference type="RefSeq" id="WP_004766690.1">
    <property type="nucleotide sequence ID" value="NZ_AHMY02000059.1"/>
</dbReference>
<feature type="transmembrane region" description="Helical" evidence="1">
    <location>
        <begin position="55"/>
        <end position="75"/>
    </location>
</feature>
<gene>
    <name evidence="2" type="ORF">LEP1GSC081_2027</name>
</gene>
<evidence type="ECO:0000313" key="2">
    <source>
        <dbReference type="EMBL" id="EKO14141.1"/>
    </source>
</evidence>
<reference evidence="2 3" key="1">
    <citation type="submission" date="2012-10" db="EMBL/GenBank/DDBJ databases">
        <authorList>
            <person name="Harkins D.M."/>
            <person name="Durkin A.S."/>
            <person name="Brinkac L.M."/>
            <person name="Selengut J.D."/>
            <person name="Sanka R."/>
            <person name="DePew J."/>
            <person name="Purushe J."/>
            <person name="Peacock S.J."/>
            <person name="Thaipadungpanit J."/>
            <person name="Wuthiekanun V.W."/>
            <person name="Day N.P."/>
            <person name="Vinetz J.M."/>
            <person name="Sutton G.G."/>
            <person name="Nelson W.C."/>
            <person name="Fouts D.E."/>
        </authorList>
    </citation>
    <scope>NUCLEOTIDE SEQUENCE [LARGE SCALE GENOMIC DNA]</scope>
    <source>
        <strain evidence="2 3">H1</strain>
    </source>
</reference>
<evidence type="ECO:0000313" key="3">
    <source>
        <dbReference type="Proteomes" id="UP000006253"/>
    </source>
</evidence>
<name>A0A0E2AYW6_9LEPT</name>
<feature type="transmembrane region" description="Helical" evidence="1">
    <location>
        <begin position="353"/>
        <end position="374"/>
    </location>
</feature>
<feature type="transmembrane region" description="Helical" evidence="1">
    <location>
        <begin position="474"/>
        <end position="492"/>
    </location>
</feature>
<feature type="transmembrane region" description="Helical" evidence="1">
    <location>
        <begin position="260"/>
        <end position="279"/>
    </location>
</feature>
<feature type="transmembrane region" description="Helical" evidence="1">
    <location>
        <begin position="230"/>
        <end position="248"/>
    </location>
</feature>
<feature type="transmembrane region" description="Helical" evidence="1">
    <location>
        <begin position="448"/>
        <end position="467"/>
    </location>
</feature>